<dbReference type="AlphaFoldDB" id="A6IUM3"/>
<dbReference type="EMBL" id="CH473968">
    <property type="protein sequence ID" value="EDL81274.1"/>
    <property type="molecule type" value="Genomic_DNA"/>
</dbReference>
<dbReference type="Proteomes" id="UP000234681">
    <property type="component" value="Chromosome 5"/>
</dbReference>
<accession>A6IUM3</accession>
<sequence length="69" mass="7855">MKNLYLYWNSIPSSTIPLFLAQLSPTIAEKRYLQTCEILRVTSQTFLGPSPYPCYILSTLKTLKLLGKS</sequence>
<protein>
    <submittedName>
        <fullName evidence="1">RCG63014</fullName>
    </submittedName>
</protein>
<evidence type="ECO:0000313" key="2">
    <source>
        <dbReference type="Proteomes" id="UP000234681"/>
    </source>
</evidence>
<organism evidence="1 2">
    <name type="scientific">Rattus norvegicus</name>
    <name type="common">Rat</name>
    <dbReference type="NCBI Taxonomy" id="10116"/>
    <lineage>
        <taxon>Eukaryota</taxon>
        <taxon>Metazoa</taxon>
        <taxon>Chordata</taxon>
        <taxon>Craniata</taxon>
        <taxon>Vertebrata</taxon>
        <taxon>Euteleostomi</taxon>
        <taxon>Mammalia</taxon>
        <taxon>Eutheria</taxon>
        <taxon>Euarchontoglires</taxon>
        <taxon>Glires</taxon>
        <taxon>Rodentia</taxon>
        <taxon>Myomorpha</taxon>
        <taxon>Muroidea</taxon>
        <taxon>Muridae</taxon>
        <taxon>Murinae</taxon>
        <taxon>Rattus</taxon>
    </lineage>
</organism>
<proteinExistence type="predicted"/>
<evidence type="ECO:0000313" key="1">
    <source>
        <dbReference type="EMBL" id="EDL81274.1"/>
    </source>
</evidence>
<name>A6IUM3_RAT</name>
<reference evidence="2" key="1">
    <citation type="submission" date="2005-09" db="EMBL/GenBank/DDBJ databases">
        <authorList>
            <person name="Mural R.J."/>
            <person name="Li P.W."/>
            <person name="Adams M.D."/>
            <person name="Amanatides P.G."/>
            <person name="Baden-Tillson H."/>
            <person name="Barnstead M."/>
            <person name="Chin S.H."/>
            <person name="Dew I."/>
            <person name="Evans C.A."/>
            <person name="Ferriera S."/>
            <person name="Flanigan M."/>
            <person name="Fosler C."/>
            <person name="Glodek A."/>
            <person name="Gu Z."/>
            <person name="Holt R.A."/>
            <person name="Jennings D."/>
            <person name="Kraft C.L."/>
            <person name="Lu F."/>
            <person name="Nguyen T."/>
            <person name="Nusskern D.R."/>
            <person name="Pfannkoch C.M."/>
            <person name="Sitter C."/>
            <person name="Sutton G.G."/>
            <person name="Venter J.C."/>
            <person name="Wang Z."/>
            <person name="Woodage T."/>
            <person name="Zheng X.H."/>
            <person name="Zhong F."/>
        </authorList>
    </citation>
    <scope>NUCLEOTIDE SEQUENCE [LARGE SCALE GENOMIC DNA]</scope>
    <source>
        <strain>BN</strain>
        <strain evidence="2">Sprague-Dawley</strain>
    </source>
</reference>
<gene>
    <name evidence="1" type="ORF">rCG_63014</name>
</gene>